<dbReference type="AlphaFoldDB" id="A0A840UR50"/>
<dbReference type="EMBL" id="JACHEO010000003">
    <property type="protein sequence ID" value="MBB5347306.1"/>
    <property type="molecule type" value="Genomic_DNA"/>
</dbReference>
<keyword evidence="3" id="KW-1185">Reference proteome</keyword>
<evidence type="ECO:0000256" key="1">
    <source>
        <dbReference type="SAM" id="Phobius"/>
    </source>
</evidence>
<keyword evidence="1" id="KW-0472">Membrane</keyword>
<keyword evidence="1" id="KW-1133">Transmembrane helix</keyword>
<organism evidence="2 3">
    <name type="scientific">Desulfoprunum benzoelyticum</name>
    <dbReference type="NCBI Taxonomy" id="1506996"/>
    <lineage>
        <taxon>Bacteria</taxon>
        <taxon>Pseudomonadati</taxon>
        <taxon>Thermodesulfobacteriota</taxon>
        <taxon>Desulfobulbia</taxon>
        <taxon>Desulfobulbales</taxon>
        <taxon>Desulfobulbaceae</taxon>
        <taxon>Desulfoprunum</taxon>
    </lineage>
</organism>
<evidence type="ECO:0000313" key="3">
    <source>
        <dbReference type="Proteomes" id="UP000539642"/>
    </source>
</evidence>
<dbReference type="Proteomes" id="UP000539642">
    <property type="component" value="Unassembled WGS sequence"/>
</dbReference>
<sequence length="60" mass="6583">MMRIDSIIVLFWILPVTLQIVLPLGMLLGFGFKRMFAGKVGSEIATVGSEAKRLRPHGVA</sequence>
<proteinExistence type="predicted"/>
<protein>
    <submittedName>
        <fullName evidence="2">Uncharacterized protein</fullName>
    </submittedName>
</protein>
<reference evidence="2 3" key="1">
    <citation type="submission" date="2020-08" db="EMBL/GenBank/DDBJ databases">
        <title>Genomic Encyclopedia of Type Strains, Phase IV (KMG-IV): sequencing the most valuable type-strain genomes for metagenomic binning, comparative biology and taxonomic classification.</title>
        <authorList>
            <person name="Goeker M."/>
        </authorList>
    </citation>
    <scope>NUCLEOTIDE SEQUENCE [LARGE SCALE GENOMIC DNA]</scope>
    <source>
        <strain evidence="2 3">DSM 28570</strain>
    </source>
</reference>
<evidence type="ECO:0000313" key="2">
    <source>
        <dbReference type="EMBL" id="MBB5347306.1"/>
    </source>
</evidence>
<keyword evidence="1" id="KW-0812">Transmembrane</keyword>
<name>A0A840UR50_9BACT</name>
<feature type="transmembrane region" description="Helical" evidence="1">
    <location>
        <begin position="6"/>
        <end position="30"/>
    </location>
</feature>
<comment type="caution">
    <text evidence="2">The sequence shown here is derived from an EMBL/GenBank/DDBJ whole genome shotgun (WGS) entry which is preliminary data.</text>
</comment>
<accession>A0A840UR50</accession>
<dbReference type="RefSeq" id="WP_183348948.1">
    <property type="nucleotide sequence ID" value="NZ_JACHEO010000003.1"/>
</dbReference>
<gene>
    <name evidence="2" type="ORF">HNQ81_001019</name>
</gene>